<dbReference type="Proteomes" id="UP001156870">
    <property type="component" value="Unassembled WGS sequence"/>
</dbReference>
<protein>
    <submittedName>
        <fullName evidence="1">Tail protein</fullName>
    </submittedName>
</protein>
<comment type="caution">
    <text evidence="1">The sequence shown here is derived from an EMBL/GenBank/DDBJ whole genome shotgun (WGS) entry which is preliminary data.</text>
</comment>
<name>A0AA37T3B3_9GAMM</name>
<organism evidence="1 2">
    <name type="scientific">Marinibactrum halimedae</name>
    <dbReference type="NCBI Taxonomy" id="1444977"/>
    <lineage>
        <taxon>Bacteria</taxon>
        <taxon>Pseudomonadati</taxon>
        <taxon>Pseudomonadota</taxon>
        <taxon>Gammaproteobacteria</taxon>
        <taxon>Cellvibrionales</taxon>
        <taxon>Cellvibrionaceae</taxon>
        <taxon>Marinibactrum</taxon>
    </lineage>
</organism>
<dbReference type="RefSeq" id="WP_232593056.1">
    <property type="nucleotide sequence ID" value="NZ_BSPD01000039.1"/>
</dbReference>
<evidence type="ECO:0000313" key="2">
    <source>
        <dbReference type="Proteomes" id="UP001156870"/>
    </source>
</evidence>
<dbReference type="InterPro" id="IPR019708">
    <property type="entry name" value="Phage_HP1_Orf24"/>
</dbReference>
<proteinExistence type="predicted"/>
<sequence>MKRMTGKNFDVMMGDFLIHVQEASLDIDDQSTVAKTKGIPDGQLDGEVGASGSITVNTQNFKKIVEVAKSAGAWRAIEPFDMNFTGNSGSEELSVLAHDCQLRIASLIDIDSSGGEAHTHTLDYDVTGPDFVHIDGVPYLRPDEIRDLT</sequence>
<keyword evidence="2" id="KW-1185">Reference proteome</keyword>
<dbReference type="Pfam" id="PF10772">
    <property type="entry name" value="Phage_HP1_Orf24"/>
    <property type="match status" value="1"/>
</dbReference>
<dbReference type="AlphaFoldDB" id="A0AA37T3B3"/>
<reference evidence="1 2" key="1">
    <citation type="journal article" date="2014" name="Int. J. Syst. Evol. Microbiol.">
        <title>Complete genome sequence of Corynebacterium casei LMG S-19264T (=DSM 44701T), isolated from a smear-ripened cheese.</title>
        <authorList>
            <consortium name="US DOE Joint Genome Institute (JGI-PGF)"/>
            <person name="Walter F."/>
            <person name="Albersmeier A."/>
            <person name="Kalinowski J."/>
            <person name="Ruckert C."/>
        </authorList>
    </citation>
    <scope>NUCLEOTIDE SEQUENCE [LARGE SCALE GENOMIC DNA]</scope>
    <source>
        <strain evidence="1 2">NBRC 110095</strain>
    </source>
</reference>
<accession>A0AA37T3B3</accession>
<dbReference type="EMBL" id="BSPD01000039">
    <property type="protein sequence ID" value="GLS26159.1"/>
    <property type="molecule type" value="Genomic_DNA"/>
</dbReference>
<gene>
    <name evidence="1" type="ORF">GCM10007877_18740</name>
</gene>
<evidence type="ECO:0000313" key="1">
    <source>
        <dbReference type="EMBL" id="GLS26159.1"/>
    </source>
</evidence>